<evidence type="ECO:0008006" key="3">
    <source>
        <dbReference type="Google" id="ProtNLM"/>
    </source>
</evidence>
<keyword evidence="2" id="KW-1185">Reference proteome</keyword>
<accession>A0A2S9Y057</accession>
<sequence>MYEFDDSRRPLVVARMRGHVDAAEIAQLRADLDALVDRRESFAIVFDFVEIELPPRAEVMGLLSWAREMRGRFSRYYDNATPRIPCFTAYHMPSMVGNVLRFFLQMLPSNRSQHVICASYEEAVEACENALARFESEC</sequence>
<dbReference type="RefSeq" id="WP_106392354.1">
    <property type="nucleotide sequence ID" value="NZ_PVNK01000145.1"/>
</dbReference>
<proteinExistence type="predicted"/>
<protein>
    <recommendedName>
        <fullName evidence="3">STAS/SEC14 domain-containing protein</fullName>
    </recommendedName>
</protein>
<dbReference type="OrthoDB" id="5519419at2"/>
<reference evidence="1 2" key="1">
    <citation type="submission" date="2018-03" db="EMBL/GenBank/DDBJ databases">
        <title>Draft Genome Sequences of the Obligatory Marine Myxobacteria Enhygromyxa salina SWB005.</title>
        <authorList>
            <person name="Poehlein A."/>
            <person name="Moghaddam J.A."/>
            <person name="Harms H."/>
            <person name="Alanjari M."/>
            <person name="Koenig G.M."/>
            <person name="Daniel R."/>
            <person name="Schaeberle T.F."/>
        </authorList>
    </citation>
    <scope>NUCLEOTIDE SEQUENCE [LARGE SCALE GENOMIC DNA]</scope>
    <source>
        <strain evidence="1 2">SWB005</strain>
    </source>
</reference>
<evidence type="ECO:0000313" key="1">
    <source>
        <dbReference type="EMBL" id="PRP98508.1"/>
    </source>
</evidence>
<dbReference type="Proteomes" id="UP000237968">
    <property type="component" value="Unassembled WGS sequence"/>
</dbReference>
<name>A0A2S9Y057_9BACT</name>
<evidence type="ECO:0000313" key="2">
    <source>
        <dbReference type="Proteomes" id="UP000237968"/>
    </source>
</evidence>
<organism evidence="1 2">
    <name type="scientific">Enhygromyxa salina</name>
    <dbReference type="NCBI Taxonomy" id="215803"/>
    <lineage>
        <taxon>Bacteria</taxon>
        <taxon>Pseudomonadati</taxon>
        <taxon>Myxococcota</taxon>
        <taxon>Polyangia</taxon>
        <taxon>Nannocystales</taxon>
        <taxon>Nannocystaceae</taxon>
        <taxon>Enhygromyxa</taxon>
    </lineage>
</organism>
<gene>
    <name evidence="1" type="ORF">ENSA5_29780</name>
</gene>
<dbReference type="EMBL" id="PVNK01000145">
    <property type="protein sequence ID" value="PRP98508.1"/>
    <property type="molecule type" value="Genomic_DNA"/>
</dbReference>
<comment type="caution">
    <text evidence="1">The sequence shown here is derived from an EMBL/GenBank/DDBJ whole genome shotgun (WGS) entry which is preliminary data.</text>
</comment>
<dbReference type="AlphaFoldDB" id="A0A2S9Y057"/>